<proteinExistence type="predicted"/>
<evidence type="ECO:0000256" key="1">
    <source>
        <dbReference type="SAM" id="MobiDB-lite"/>
    </source>
</evidence>
<dbReference type="Proteomes" id="UP000184330">
    <property type="component" value="Unassembled WGS sequence"/>
</dbReference>
<evidence type="ECO:0000313" key="2">
    <source>
        <dbReference type="EMBL" id="CZR57456.1"/>
    </source>
</evidence>
<gene>
    <name evidence="2" type="ORF">PAC_07345</name>
</gene>
<dbReference type="STRING" id="576137.A0A1L7WXG2"/>
<name>A0A1L7WXG2_9HELO</name>
<feature type="region of interest" description="Disordered" evidence="1">
    <location>
        <begin position="154"/>
        <end position="289"/>
    </location>
</feature>
<dbReference type="OrthoDB" id="5397087at2759"/>
<organism evidence="2 3">
    <name type="scientific">Phialocephala subalpina</name>
    <dbReference type="NCBI Taxonomy" id="576137"/>
    <lineage>
        <taxon>Eukaryota</taxon>
        <taxon>Fungi</taxon>
        <taxon>Dikarya</taxon>
        <taxon>Ascomycota</taxon>
        <taxon>Pezizomycotina</taxon>
        <taxon>Leotiomycetes</taxon>
        <taxon>Helotiales</taxon>
        <taxon>Mollisiaceae</taxon>
        <taxon>Phialocephala</taxon>
        <taxon>Phialocephala fortinii species complex</taxon>
    </lineage>
</organism>
<protein>
    <submittedName>
        <fullName evidence="2">Uncharacterized protein</fullName>
    </submittedName>
</protein>
<reference evidence="2 3" key="1">
    <citation type="submission" date="2016-03" db="EMBL/GenBank/DDBJ databases">
        <authorList>
            <person name="Ploux O."/>
        </authorList>
    </citation>
    <scope>NUCLEOTIDE SEQUENCE [LARGE SCALE GENOMIC DNA]</scope>
    <source>
        <strain evidence="2 3">UAMH 11012</strain>
    </source>
</reference>
<feature type="compositionally biased region" description="Low complexity" evidence="1">
    <location>
        <begin position="155"/>
        <end position="169"/>
    </location>
</feature>
<accession>A0A1L7WXG2</accession>
<sequence>MPAIRTTPAGRAPPQKTERTHLENQERAYVAASRRSDRSLEARIESAKRASAIHKQRTGREFKITEQIVQDEEMYEEQDDNMPYQYRGLAAHLQSTDPQFNARLSAFLQTQIGMRDMVANGMNGMNGMNGTNSMNFSYGHPGDTQFAQFPQAMGANQAQHNQPLQQAQNPSMPIRQAPYPPRLQQQLGFSGFSPQGNQPSHYSGHHRSMSYSVPKREPQPNAMHPSMDNHRRMSTPGAPSSQSPAMSPHSVHSAHSTPGSRPAFLSRHSSGHMTHMAISQSQSQQQTSIAYSHQDYFPLTPQLSREAQGLMGSTLDQSNPMNSMLMAGSGNLTSTWYDFGLSQPTPAENVPRHQVHPTREGLFTTVAPAALESQETKFFDEAFPANTTSDTATPVDADNSIWDDFTNVDFTGGDFATTEGFNNEDWTCLKSPVS</sequence>
<dbReference type="EMBL" id="FJOG01000010">
    <property type="protein sequence ID" value="CZR57456.1"/>
    <property type="molecule type" value="Genomic_DNA"/>
</dbReference>
<evidence type="ECO:0000313" key="3">
    <source>
        <dbReference type="Proteomes" id="UP000184330"/>
    </source>
</evidence>
<feature type="region of interest" description="Disordered" evidence="1">
    <location>
        <begin position="1"/>
        <end position="39"/>
    </location>
</feature>
<keyword evidence="3" id="KW-1185">Reference proteome</keyword>
<feature type="compositionally biased region" description="Basic and acidic residues" evidence="1">
    <location>
        <begin position="16"/>
        <end position="26"/>
    </location>
</feature>
<feature type="compositionally biased region" description="Polar residues" evidence="1">
    <location>
        <begin position="183"/>
        <end position="201"/>
    </location>
</feature>
<dbReference type="AlphaFoldDB" id="A0A1L7WXG2"/>